<evidence type="ECO:0000256" key="8">
    <source>
        <dbReference type="PROSITE-ProRule" id="PRU00339"/>
    </source>
</evidence>
<feature type="repeat" description="TPR" evidence="8">
    <location>
        <begin position="2"/>
        <end position="35"/>
    </location>
</feature>
<dbReference type="PROSITE" id="PS50005">
    <property type="entry name" value="TPR"/>
    <property type="match status" value="1"/>
</dbReference>
<evidence type="ECO:0000256" key="4">
    <source>
        <dbReference type="ARBA" id="ARBA00022676"/>
    </source>
</evidence>
<reference evidence="10" key="1">
    <citation type="submission" date="2021-05" db="EMBL/GenBank/DDBJ databases">
        <authorList>
            <person name="Pietrasiak N."/>
            <person name="Ward R."/>
            <person name="Stajich J.E."/>
            <person name="Kurbessoian T."/>
        </authorList>
    </citation>
    <scope>NUCLEOTIDE SEQUENCE</scope>
    <source>
        <strain evidence="10">UHER 2000/2452</strain>
    </source>
</reference>
<proteinExistence type="inferred from homology"/>
<dbReference type="PANTHER" id="PTHR44835">
    <property type="entry name" value="UDP-N-ACETYLGLUCOSAMINE--PEPTIDE N-ACETYLGLUCOSAMINYLTRANSFERASE SPINDLY-RELATED"/>
    <property type="match status" value="1"/>
</dbReference>
<organism evidence="10 11">
    <name type="scientific">Drouetiella hepatica Uher 2000/2452</name>
    <dbReference type="NCBI Taxonomy" id="904376"/>
    <lineage>
        <taxon>Bacteria</taxon>
        <taxon>Bacillati</taxon>
        <taxon>Cyanobacteriota</taxon>
        <taxon>Cyanophyceae</taxon>
        <taxon>Oculatellales</taxon>
        <taxon>Oculatellaceae</taxon>
        <taxon>Drouetiella</taxon>
    </lineage>
</organism>
<dbReference type="Proteomes" id="UP000757435">
    <property type="component" value="Unassembled WGS sequence"/>
</dbReference>
<dbReference type="GO" id="GO:0097363">
    <property type="term" value="F:protein O-acetylglucosaminyltransferase activity"/>
    <property type="evidence" value="ECO:0007669"/>
    <property type="project" value="UniProtKB-EC"/>
</dbReference>
<comment type="caution">
    <text evidence="10">The sequence shown here is derived from an EMBL/GenBank/DDBJ whole genome shotgun (WGS) entry which is preliminary data.</text>
</comment>
<name>A0A951QDI5_9CYAN</name>
<gene>
    <name evidence="10" type="ORF">KME15_19045</name>
</gene>
<evidence type="ECO:0000256" key="2">
    <source>
        <dbReference type="ARBA" id="ARBA00005386"/>
    </source>
</evidence>
<dbReference type="Gene3D" id="3.40.50.2000">
    <property type="entry name" value="Glycogen Phosphorylase B"/>
    <property type="match status" value="1"/>
</dbReference>
<dbReference type="SUPFAM" id="SSF48452">
    <property type="entry name" value="TPR-like"/>
    <property type="match status" value="1"/>
</dbReference>
<dbReference type="Pfam" id="PF13844">
    <property type="entry name" value="Glyco_transf_41"/>
    <property type="match status" value="2"/>
</dbReference>
<evidence type="ECO:0000256" key="1">
    <source>
        <dbReference type="ARBA" id="ARBA00004922"/>
    </source>
</evidence>
<evidence type="ECO:0000313" key="11">
    <source>
        <dbReference type="Proteomes" id="UP000757435"/>
    </source>
</evidence>
<dbReference type="InterPro" id="IPR011990">
    <property type="entry name" value="TPR-like_helical_dom_sf"/>
</dbReference>
<feature type="domain" description="O-GlcNAc transferase C-terminal" evidence="9">
    <location>
        <begin position="341"/>
        <end position="525"/>
    </location>
</feature>
<dbReference type="Pfam" id="PF13414">
    <property type="entry name" value="TPR_11"/>
    <property type="match status" value="1"/>
</dbReference>
<evidence type="ECO:0000259" key="9">
    <source>
        <dbReference type="Pfam" id="PF13844"/>
    </source>
</evidence>
<comment type="similarity">
    <text evidence="2">Belongs to the glycosyltransferase 41 family. O-GlcNAc transferase subfamily.</text>
</comment>
<dbReference type="AlphaFoldDB" id="A0A951QDI5"/>
<accession>A0A951QDI5</accession>
<dbReference type="SUPFAM" id="SSF53756">
    <property type="entry name" value="UDP-Glycosyltransferase/glycogen phosphorylase"/>
    <property type="match status" value="1"/>
</dbReference>
<feature type="domain" description="O-GlcNAc transferase C-terminal" evidence="9">
    <location>
        <begin position="536"/>
        <end position="723"/>
    </location>
</feature>
<dbReference type="EMBL" id="JAHHHD010000025">
    <property type="protein sequence ID" value="MBW4660776.1"/>
    <property type="molecule type" value="Genomic_DNA"/>
</dbReference>
<dbReference type="PANTHER" id="PTHR44835:SF1">
    <property type="entry name" value="PROTEIN O-GLCNAC TRANSFERASE"/>
    <property type="match status" value="1"/>
</dbReference>
<keyword evidence="5" id="KW-0808">Transferase</keyword>
<evidence type="ECO:0000256" key="7">
    <source>
        <dbReference type="ARBA" id="ARBA00022803"/>
    </source>
</evidence>
<reference evidence="10" key="2">
    <citation type="journal article" date="2022" name="Microbiol. Resour. Announc.">
        <title>Metagenome Sequencing to Explore Phylogenomics of Terrestrial Cyanobacteria.</title>
        <authorList>
            <person name="Ward R.D."/>
            <person name="Stajich J.E."/>
            <person name="Johansen J.R."/>
            <person name="Huntemann M."/>
            <person name="Clum A."/>
            <person name="Foster B."/>
            <person name="Foster B."/>
            <person name="Roux S."/>
            <person name="Palaniappan K."/>
            <person name="Varghese N."/>
            <person name="Mukherjee S."/>
            <person name="Reddy T.B.K."/>
            <person name="Daum C."/>
            <person name="Copeland A."/>
            <person name="Chen I.A."/>
            <person name="Ivanova N.N."/>
            <person name="Kyrpides N.C."/>
            <person name="Shapiro N."/>
            <person name="Eloe-Fadrosh E.A."/>
            <person name="Pietrasiak N."/>
        </authorList>
    </citation>
    <scope>NUCLEOTIDE SEQUENCE</scope>
    <source>
        <strain evidence="10">UHER 2000/2452</strain>
    </source>
</reference>
<dbReference type="InterPro" id="IPR029489">
    <property type="entry name" value="OGT/SEC/SPY_C"/>
</dbReference>
<evidence type="ECO:0000313" key="10">
    <source>
        <dbReference type="EMBL" id="MBW4660776.1"/>
    </source>
</evidence>
<dbReference type="EC" id="2.4.1.255" evidence="3"/>
<dbReference type="InterPro" id="IPR019734">
    <property type="entry name" value="TPR_rpt"/>
</dbReference>
<evidence type="ECO:0000256" key="6">
    <source>
        <dbReference type="ARBA" id="ARBA00022737"/>
    </source>
</evidence>
<dbReference type="InterPro" id="IPR051939">
    <property type="entry name" value="Glycosyltr_41/O-GlcNAc_trsf"/>
</dbReference>
<dbReference type="Gene3D" id="3.40.50.11380">
    <property type="match status" value="1"/>
</dbReference>
<dbReference type="Gene3D" id="1.25.40.10">
    <property type="entry name" value="Tetratricopeptide repeat domain"/>
    <property type="match status" value="1"/>
</dbReference>
<keyword evidence="6" id="KW-0677">Repeat</keyword>
<keyword evidence="4" id="KW-0328">Glycosyltransferase</keyword>
<keyword evidence="7 8" id="KW-0802">TPR repeat</keyword>
<evidence type="ECO:0000256" key="3">
    <source>
        <dbReference type="ARBA" id="ARBA00011970"/>
    </source>
</evidence>
<protein>
    <recommendedName>
        <fullName evidence="3">protein O-GlcNAc transferase</fullName>
        <ecNumber evidence="3">2.4.1.255</ecNumber>
    </recommendedName>
</protein>
<evidence type="ECO:0000256" key="5">
    <source>
        <dbReference type="ARBA" id="ARBA00022679"/>
    </source>
</evidence>
<comment type="pathway">
    <text evidence="1">Protein modification; protein glycosylation.</text>
</comment>
<sequence length="739" mass="83876">MIDNVRLQADSYRIQGNYSEATIAYEQAIADDPSNATLYWYLGLALLLQGEEAEAQLTWMTPLMEAEPEQAEQWTAELLQVLQAEADRQEANESYESAWLLHQHMREFRLEAGNERATLLKALASGLKAGAIGLDNALVEEAITVLTSTEPTSEAVPLETLRSIISLLLKSDDEHPKAYEFLSACEPHFTAQGQLIELIRGLMEIADRSHKISHYATAIQLAKFCLKMAPEDVRVVSKAVFFMQSGNAVDLLESLPLAKWLLQSASNIIEEVTVTQYILTSLIMNCQPWQDTYEYYEKHKALLQSIKIPDTLKIKNIHHTMAMGMILNYFEDNPSVNRPIRNQIAAVSQAELQTYHVDRVNRYSQRHLIRRTETKPLKIGYLSDCLRLHSVGWLCRWLLQHHDRQRFDIHLYSTRQSNDQIQQAFIRAYGDRFHLVPFSAGEIADQIHQDGIDILVELDSITAFGSCAVTSLKPAPIQVSWLGYDASGLPAIDYYLADPYVLPASAQDYYAEKIWRLPHTYIAVDGFEVGTPSLRRDQLGIPSEAIVYLNSQTGLKANPDNIRLQMQILKAVPNSHFLVKNFQIDHALLAEFFHQFADDAGVERDRIHFSPYVVANETHRANLGLADIVLDTYPYNGATTTLEALWMELPIVTRVGEQFAARNSYTMMINAGITEGIAWSDDEYIEWGIRLGQDTALRGNIAHRLRQSRQTAPLWNTPAFAQQIEQAYTQMWKIYQDAM</sequence>